<proteinExistence type="predicted"/>
<protein>
    <submittedName>
        <fullName evidence="1">Uncharacterized protein</fullName>
    </submittedName>
</protein>
<name>A0A6M3L7P1_9ZZZZ</name>
<dbReference type="AlphaFoldDB" id="A0A6M3L7P1"/>
<organism evidence="1">
    <name type="scientific">viral metagenome</name>
    <dbReference type="NCBI Taxonomy" id="1070528"/>
    <lineage>
        <taxon>unclassified sequences</taxon>
        <taxon>metagenomes</taxon>
        <taxon>organismal metagenomes</taxon>
    </lineage>
</organism>
<gene>
    <name evidence="1" type="ORF">MM415B02392_0016</name>
</gene>
<sequence length="63" mass="7672">MRKIYTMRCKSPFCKIEGGYRYRYVGEWYEYEHCPICGHGANFDEFKDSEEDVKESSYHCERL</sequence>
<evidence type="ECO:0000313" key="1">
    <source>
        <dbReference type="EMBL" id="QJA90339.1"/>
    </source>
</evidence>
<reference evidence="1" key="1">
    <citation type="submission" date="2020-03" db="EMBL/GenBank/DDBJ databases">
        <title>The deep terrestrial virosphere.</title>
        <authorList>
            <person name="Holmfeldt K."/>
            <person name="Nilsson E."/>
            <person name="Simone D."/>
            <person name="Lopez-Fernandez M."/>
            <person name="Wu X."/>
            <person name="de Brujin I."/>
            <person name="Lundin D."/>
            <person name="Andersson A."/>
            <person name="Bertilsson S."/>
            <person name="Dopson M."/>
        </authorList>
    </citation>
    <scope>NUCLEOTIDE SEQUENCE</scope>
    <source>
        <strain evidence="1">MM415B02392</strain>
    </source>
</reference>
<accession>A0A6M3L7P1</accession>
<dbReference type="EMBL" id="MT142906">
    <property type="protein sequence ID" value="QJA90339.1"/>
    <property type="molecule type" value="Genomic_DNA"/>
</dbReference>